<dbReference type="AlphaFoldDB" id="D6D424"/>
<evidence type="ECO:0000313" key="1">
    <source>
        <dbReference type="EMBL" id="CBK69176.1"/>
    </source>
</evidence>
<name>D6D424_9BACE</name>
<proteinExistence type="predicted"/>
<reference evidence="1 2" key="2">
    <citation type="submission" date="2010-03" db="EMBL/GenBank/DDBJ databases">
        <authorList>
            <person name="Pajon A."/>
        </authorList>
    </citation>
    <scope>NUCLEOTIDE SEQUENCE [LARGE SCALE GENOMIC DNA]</scope>
    <source>
        <strain evidence="1 2">XB1A</strain>
    </source>
</reference>
<dbReference type="KEGG" id="bxy:BXY_42770"/>
<organism evidence="1 2">
    <name type="scientific">Bacteroides xylanisolvens XB1A</name>
    <dbReference type="NCBI Taxonomy" id="657309"/>
    <lineage>
        <taxon>Bacteria</taxon>
        <taxon>Pseudomonadati</taxon>
        <taxon>Bacteroidota</taxon>
        <taxon>Bacteroidia</taxon>
        <taxon>Bacteroidales</taxon>
        <taxon>Bacteroidaceae</taxon>
        <taxon>Bacteroides</taxon>
    </lineage>
</organism>
<reference evidence="1 2" key="1">
    <citation type="submission" date="2010-03" db="EMBL/GenBank/DDBJ databases">
        <title>The genome sequence of Bacteriodes xylanisolvens XB1A.</title>
        <authorList>
            <consortium name="metaHIT consortium -- http://www.metahit.eu/"/>
            <person name="Pajon A."/>
            <person name="Turner K."/>
            <person name="Parkhill J."/>
            <person name="Bernalier A."/>
        </authorList>
    </citation>
    <scope>NUCLEOTIDE SEQUENCE [LARGE SCALE GENOMIC DNA]</scope>
    <source>
        <strain evidence="1 2">XB1A</strain>
    </source>
</reference>
<gene>
    <name evidence="1" type="ORF">BXY_42770</name>
</gene>
<dbReference type="EMBL" id="FP929033">
    <property type="protein sequence ID" value="CBK69176.1"/>
    <property type="molecule type" value="Genomic_DNA"/>
</dbReference>
<dbReference type="HOGENOM" id="CLU_221050_0_0_10"/>
<dbReference type="Proteomes" id="UP000008795">
    <property type="component" value="Chromosome"/>
</dbReference>
<evidence type="ECO:0000313" key="2">
    <source>
        <dbReference type="Proteomes" id="UP000008795"/>
    </source>
</evidence>
<sequence length="32" mass="3618">MPMNKEIAGEGKWQIQAKLNIIGFTLSFQNIP</sequence>
<accession>D6D424</accession>
<protein>
    <submittedName>
        <fullName evidence="1">Uncharacterized protein</fullName>
    </submittedName>
</protein>